<name>A0A328TSK4_9GAMM</name>
<organism evidence="1 2">
    <name type="scientific">Candidatus Erwinia dacicola</name>
    <dbReference type="NCBI Taxonomy" id="252393"/>
    <lineage>
        <taxon>Bacteria</taxon>
        <taxon>Pseudomonadati</taxon>
        <taxon>Pseudomonadota</taxon>
        <taxon>Gammaproteobacteria</taxon>
        <taxon>Enterobacterales</taxon>
        <taxon>Erwiniaceae</taxon>
        <taxon>Erwinia</taxon>
    </lineage>
</organism>
<dbReference type="Proteomes" id="UP000244334">
    <property type="component" value="Unassembled WGS sequence"/>
</dbReference>
<dbReference type="AlphaFoldDB" id="A0A328TSK4"/>
<evidence type="ECO:0000313" key="1">
    <source>
        <dbReference type="EMBL" id="RAP71875.1"/>
    </source>
</evidence>
<gene>
    <name evidence="1" type="ORF">ACZ87_01306</name>
</gene>
<reference evidence="1" key="1">
    <citation type="submission" date="2018-04" db="EMBL/GenBank/DDBJ databases">
        <title>Genomes of the Obligate Erwinia dacicola and Facultative Enterobacter sp. OLF Endosymbionts of the Olive Fruit fly, Bactrocera oleae.</title>
        <authorList>
            <person name="Estes A.M."/>
            <person name="Hearn D.J."/>
            <person name="Agarwal S."/>
            <person name="Pierson E.A."/>
            <person name="Dunning-Hotopp J.C."/>
        </authorList>
    </citation>
    <scope>NUCLEOTIDE SEQUENCE [LARGE SCALE GENOMIC DNA]</scope>
    <source>
        <strain evidence="1">Oroville</strain>
    </source>
</reference>
<protein>
    <submittedName>
        <fullName evidence="1">Membrane protein</fullName>
    </submittedName>
</protein>
<proteinExistence type="predicted"/>
<comment type="caution">
    <text evidence="1">The sequence shown here is derived from an EMBL/GenBank/DDBJ whole genome shotgun (WGS) entry which is preliminary data.</text>
</comment>
<accession>A0A328TSK4</accession>
<evidence type="ECO:0000313" key="2">
    <source>
        <dbReference type="Proteomes" id="UP000244334"/>
    </source>
</evidence>
<keyword evidence="2" id="KW-1185">Reference proteome</keyword>
<dbReference type="EMBL" id="LJAM02000087">
    <property type="protein sequence ID" value="RAP71875.1"/>
    <property type="molecule type" value="Genomic_DNA"/>
</dbReference>
<sequence length="39" mass="4356">MDEDASHSNMYYRTLLVTYLFYVEAGGVFPLSSHVGDGL</sequence>